<comment type="caution">
    <text evidence="3">The sequence shown here is derived from an EMBL/GenBank/DDBJ whole genome shotgun (WGS) entry which is preliminary data.</text>
</comment>
<proteinExistence type="predicted"/>
<dbReference type="EMBL" id="DXCH01000317">
    <property type="protein sequence ID" value="HIZ08618.1"/>
    <property type="molecule type" value="Genomic_DNA"/>
</dbReference>
<dbReference type="InterPro" id="IPR011089">
    <property type="entry name" value="GmrSD_C"/>
</dbReference>
<feature type="domain" description="GmrSD restriction endonucleases C-terminal" evidence="2">
    <location>
        <begin position="365"/>
        <end position="499"/>
    </location>
</feature>
<dbReference type="Proteomes" id="UP000824024">
    <property type="component" value="Unassembled WGS sequence"/>
</dbReference>
<protein>
    <submittedName>
        <fullName evidence="3">DUF262 domain-containing HNH endonuclease family protein</fullName>
    </submittedName>
</protein>
<feature type="non-terminal residue" evidence="3">
    <location>
        <position position="1"/>
    </location>
</feature>
<organism evidence="3 4">
    <name type="scientific">Candidatus Eubacterium avistercoris</name>
    <dbReference type="NCBI Taxonomy" id="2838567"/>
    <lineage>
        <taxon>Bacteria</taxon>
        <taxon>Bacillati</taxon>
        <taxon>Bacillota</taxon>
        <taxon>Clostridia</taxon>
        <taxon>Eubacteriales</taxon>
        <taxon>Eubacteriaceae</taxon>
        <taxon>Eubacterium</taxon>
    </lineage>
</organism>
<keyword evidence="3" id="KW-0255">Endonuclease</keyword>
<gene>
    <name evidence="3" type="ORF">IAA08_11880</name>
</gene>
<dbReference type="PANTHER" id="PTHR35149">
    <property type="entry name" value="SLL5132 PROTEIN"/>
    <property type="match status" value="1"/>
</dbReference>
<evidence type="ECO:0000259" key="1">
    <source>
        <dbReference type="Pfam" id="PF03235"/>
    </source>
</evidence>
<dbReference type="AlphaFoldDB" id="A0A9D2D4T9"/>
<dbReference type="Pfam" id="PF03235">
    <property type="entry name" value="GmrSD_N"/>
    <property type="match status" value="1"/>
</dbReference>
<reference evidence="3" key="2">
    <citation type="submission" date="2021-04" db="EMBL/GenBank/DDBJ databases">
        <authorList>
            <person name="Gilroy R."/>
        </authorList>
    </citation>
    <scope>NUCLEOTIDE SEQUENCE</scope>
    <source>
        <strain evidence="3">CHK192-9172</strain>
    </source>
</reference>
<evidence type="ECO:0000259" key="2">
    <source>
        <dbReference type="Pfam" id="PF07510"/>
    </source>
</evidence>
<sequence length="516" mass="60746">LGPIVTFKNNAGKMEIIDGQQRLTTLMLLLRAFYEKYGSMRNDKAVKTSKFIEQCIWKTDEFGDPDKSALKIDSEVATDKDKEEFLNILKTGTLTEKEKSSYANNYRFFQQKIAEFLNTYPDWFSFFPIRIMNNCILLPIEAESQDTALRIFSTLNDRGKPLSDADIFKAQFYKYYSDKGEKEQFIRRWKELEVLCDSIFHPMTGTPMDELFTRYMYYERAKQGIKSSTTEALRKFYEKNAYALLKNDQTFDNLIDLAYFWNDVQNQSIERFSDRILRKLFVLNYAPNGMWTYFVSVYYIANRDGQGMLEDEKFYKFLNKITAFIWAYAITNPGVNALRTPVFAEMINVVNDRPVSFTEYQFRTQQLQNAFNNYVFSNNRAITKSMLTWWAFQNPEQELLSLETTLEIEHIFSKNRQDKEHSLSNPRNLESLGNKVLLEKRINIRASDYRFSDKVKYYIGFENSRKQKKAGTGIKELLELAENVSDFTESDIVQRNAKIIFSFIEFMHNNALLDEN</sequence>
<reference evidence="3" key="1">
    <citation type="journal article" date="2021" name="PeerJ">
        <title>Extensive microbial diversity within the chicken gut microbiome revealed by metagenomics and culture.</title>
        <authorList>
            <person name="Gilroy R."/>
            <person name="Ravi A."/>
            <person name="Getino M."/>
            <person name="Pursley I."/>
            <person name="Horton D.L."/>
            <person name="Alikhan N.F."/>
            <person name="Baker D."/>
            <person name="Gharbi K."/>
            <person name="Hall N."/>
            <person name="Watson M."/>
            <person name="Adriaenssens E.M."/>
            <person name="Foster-Nyarko E."/>
            <person name="Jarju S."/>
            <person name="Secka A."/>
            <person name="Antonio M."/>
            <person name="Oren A."/>
            <person name="Chaudhuri R.R."/>
            <person name="La Ragione R."/>
            <person name="Hildebrand F."/>
            <person name="Pallen M.J."/>
        </authorList>
    </citation>
    <scope>NUCLEOTIDE SEQUENCE</scope>
    <source>
        <strain evidence="3">CHK192-9172</strain>
    </source>
</reference>
<dbReference type="GO" id="GO:0004519">
    <property type="term" value="F:endonuclease activity"/>
    <property type="evidence" value="ECO:0007669"/>
    <property type="project" value="UniProtKB-KW"/>
</dbReference>
<dbReference type="Pfam" id="PF07510">
    <property type="entry name" value="GmrSD_C"/>
    <property type="match status" value="1"/>
</dbReference>
<dbReference type="PANTHER" id="PTHR35149:SF2">
    <property type="entry name" value="DUF262 DOMAIN-CONTAINING PROTEIN"/>
    <property type="match status" value="1"/>
</dbReference>
<evidence type="ECO:0000313" key="4">
    <source>
        <dbReference type="Proteomes" id="UP000824024"/>
    </source>
</evidence>
<dbReference type="InterPro" id="IPR004919">
    <property type="entry name" value="GmrSD_N"/>
</dbReference>
<evidence type="ECO:0000313" key="3">
    <source>
        <dbReference type="EMBL" id="HIZ08618.1"/>
    </source>
</evidence>
<keyword evidence="3" id="KW-0378">Hydrolase</keyword>
<keyword evidence="3" id="KW-0540">Nuclease</keyword>
<name>A0A9D2D4T9_9FIRM</name>
<accession>A0A9D2D4T9</accession>
<feature type="domain" description="GmrSD restriction endonucleases N-terminal" evidence="1">
    <location>
        <begin position="1"/>
        <end position="172"/>
    </location>
</feature>